<comment type="caution">
    <text evidence="1">The sequence shown here is derived from an EMBL/GenBank/DDBJ whole genome shotgun (WGS) entry which is preliminary data.</text>
</comment>
<dbReference type="Proteomes" id="UP000807353">
    <property type="component" value="Unassembled WGS sequence"/>
</dbReference>
<keyword evidence="2" id="KW-1185">Reference proteome</keyword>
<name>A0A9P5YB85_9AGAR</name>
<proteinExistence type="predicted"/>
<dbReference type="AlphaFoldDB" id="A0A9P5YB85"/>
<sequence length="105" mass="12249">MDLQKQTPDIFANLAQYNAESVFFCIGSQIEGYSDYTCEDEQSYHTRWTRRYQTRRTHNLVHLRIRRPCPPASIFRPGAMLLINPCTDSSAFEPSPREGSWVCWS</sequence>
<reference evidence="1" key="1">
    <citation type="submission" date="2020-11" db="EMBL/GenBank/DDBJ databases">
        <authorList>
            <consortium name="DOE Joint Genome Institute"/>
            <person name="Ahrendt S."/>
            <person name="Riley R."/>
            <person name="Andreopoulos W."/>
            <person name="Labutti K."/>
            <person name="Pangilinan J."/>
            <person name="Ruiz-Duenas F.J."/>
            <person name="Barrasa J.M."/>
            <person name="Sanchez-Garcia M."/>
            <person name="Camarero S."/>
            <person name="Miyauchi S."/>
            <person name="Serrano A."/>
            <person name="Linde D."/>
            <person name="Babiker R."/>
            <person name="Drula E."/>
            <person name="Ayuso-Fernandez I."/>
            <person name="Pacheco R."/>
            <person name="Padilla G."/>
            <person name="Ferreira P."/>
            <person name="Barriuso J."/>
            <person name="Kellner H."/>
            <person name="Castanera R."/>
            <person name="Alfaro M."/>
            <person name="Ramirez L."/>
            <person name="Pisabarro A.G."/>
            <person name="Kuo A."/>
            <person name="Tritt A."/>
            <person name="Lipzen A."/>
            <person name="He G."/>
            <person name="Yan M."/>
            <person name="Ng V."/>
            <person name="Cullen D."/>
            <person name="Martin F."/>
            <person name="Rosso M.-N."/>
            <person name="Henrissat B."/>
            <person name="Hibbett D."/>
            <person name="Martinez A.T."/>
            <person name="Grigoriev I.V."/>
        </authorList>
    </citation>
    <scope>NUCLEOTIDE SEQUENCE</scope>
    <source>
        <strain evidence="1">CBS 247.69</strain>
    </source>
</reference>
<evidence type="ECO:0000313" key="1">
    <source>
        <dbReference type="EMBL" id="KAF9465673.1"/>
    </source>
</evidence>
<gene>
    <name evidence="1" type="ORF">BDZ94DRAFT_1252866</name>
</gene>
<accession>A0A9P5YB85</accession>
<organism evidence="1 2">
    <name type="scientific">Collybia nuda</name>
    <dbReference type="NCBI Taxonomy" id="64659"/>
    <lineage>
        <taxon>Eukaryota</taxon>
        <taxon>Fungi</taxon>
        <taxon>Dikarya</taxon>
        <taxon>Basidiomycota</taxon>
        <taxon>Agaricomycotina</taxon>
        <taxon>Agaricomycetes</taxon>
        <taxon>Agaricomycetidae</taxon>
        <taxon>Agaricales</taxon>
        <taxon>Tricholomatineae</taxon>
        <taxon>Clitocybaceae</taxon>
        <taxon>Collybia</taxon>
    </lineage>
</organism>
<evidence type="ECO:0000313" key="2">
    <source>
        <dbReference type="Proteomes" id="UP000807353"/>
    </source>
</evidence>
<dbReference type="EMBL" id="MU150245">
    <property type="protein sequence ID" value="KAF9465673.1"/>
    <property type="molecule type" value="Genomic_DNA"/>
</dbReference>
<protein>
    <submittedName>
        <fullName evidence="1">Uncharacterized protein</fullName>
    </submittedName>
</protein>